<proteinExistence type="predicted"/>
<dbReference type="GO" id="GO:0016787">
    <property type="term" value="F:hydrolase activity"/>
    <property type="evidence" value="ECO:0007669"/>
    <property type="project" value="UniProtKB-KW"/>
</dbReference>
<dbReference type="Pfam" id="PF13472">
    <property type="entry name" value="Lipase_GDSL_2"/>
    <property type="match status" value="1"/>
</dbReference>
<keyword evidence="2" id="KW-1133">Transmembrane helix</keyword>
<evidence type="ECO:0000313" key="5">
    <source>
        <dbReference type="Proteomes" id="UP000315759"/>
    </source>
</evidence>
<dbReference type="EMBL" id="VIFX01000013">
    <property type="protein sequence ID" value="TQR86303.1"/>
    <property type="molecule type" value="Genomic_DNA"/>
</dbReference>
<dbReference type="InterPro" id="IPR036514">
    <property type="entry name" value="SGNH_hydro_sf"/>
</dbReference>
<comment type="caution">
    <text evidence="4">The sequence shown here is derived from an EMBL/GenBank/DDBJ whole genome shotgun (WGS) entry which is preliminary data.</text>
</comment>
<keyword evidence="2" id="KW-0812">Transmembrane</keyword>
<dbReference type="SUPFAM" id="SSF52266">
    <property type="entry name" value="SGNH hydrolase"/>
    <property type="match status" value="1"/>
</dbReference>
<protein>
    <submittedName>
        <fullName evidence="4">SGNH/GDSL hydrolase family protein</fullName>
    </submittedName>
</protein>
<evidence type="ECO:0000259" key="3">
    <source>
        <dbReference type="Pfam" id="PF13472"/>
    </source>
</evidence>
<gene>
    <name evidence="4" type="ORF">D8S82_12020</name>
</gene>
<keyword evidence="2" id="KW-0472">Membrane</keyword>
<reference evidence="4 5" key="1">
    <citation type="submission" date="2018-10" db="EMBL/GenBank/DDBJ databases">
        <title>Draft genome of Mycobacterium hodleri strain B.</title>
        <authorList>
            <person name="Amande T.J."/>
            <person name="Mcgenity T.J."/>
        </authorList>
    </citation>
    <scope>NUCLEOTIDE SEQUENCE [LARGE SCALE GENOMIC DNA]</scope>
    <source>
        <strain evidence="4 5">B</strain>
    </source>
</reference>
<name>A0A544W251_9MYCO</name>
<dbReference type="Proteomes" id="UP000315759">
    <property type="component" value="Unassembled WGS sequence"/>
</dbReference>
<evidence type="ECO:0000313" key="4">
    <source>
        <dbReference type="EMBL" id="TQR86303.1"/>
    </source>
</evidence>
<evidence type="ECO:0000256" key="1">
    <source>
        <dbReference type="SAM" id="MobiDB-lite"/>
    </source>
</evidence>
<keyword evidence="5" id="KW-1185">Reference proteome</keyword>
<feature type="domain" description="SGNH hydrolase-type esterase" evidence="3">
    <location>
        <begin position="129"/>
        <end position="379"/>
    </location>
</feature>
<feature type="region of interest" description="Disordered" evidence="1">
    <location>
        <begin position="1"/>
        <end position="20"/>
    </location>
</feature>
<evidence type="ECO:0000256" key="2">
    <source>
        <dbReference type="SAM" id="Phobius"/>
    </source>
</evidence>
<dbReference type="CDD" id="cd00229">
    <property type="entry name" value="SGNH_hydrolase"/>
    <property type="match status" value="1"/>
</dbReference>
<dbReference type="InterPro" id="IPR013830">
    <property type="entry name" value="SGNH_hydro"/>
</dbReference>
<dbReference type="AlphaFoldDB" id="A0A544W251"/>
<dbReference type="Gene3D" id="3.40.50.1110">
    <property type="entry name" value="SGNH hydrolase"/>
    <property type="match status" value="1"/>
</dbReference>
<keyword evidence="4" id="KW-0378">Hydrolase</keyword>
<feature type="region of interest" description="Disordered" evidence="1">
    <location>
        <begin position="45"/>
        <end position="69"/>
    </location>
</feature>
<accession>A0A544W251</accession>
<sequence>MDGDGRAGSPTAGKAWSGPQSTCVTCATRFAKAGLARLYSLDQTARVQTSPPRRPAARPETDVMASRRRCQKRDRYIGRPRVSRRMLATVAGVLVVAGCIVGFGAAPRAVSTDLSGPHPDGTAKYYVSIGDSYAAGYRPIPPGAGSTSTDGFAYQLEESLRARQPDWRLVNFGCSGETSSAMTFDRGCEAGAGGPGGQQYPNDPQSIAAAKFIADHGSQVGLVTIVMGGNDILPCARDSDPDQAWACAEGQVPKVRQNLDALLSRIRGTLGPNVPIVGASYMNVFLADQLSGDPQTQAHASIATTLFRDYLNPVLAETYKKYGAPFVDTTALAGGYLPVTEVTELAGRGTVPASVGWICALTYYCTNDDPHPNRDGHALIAREIEKRLAP</sequence>
<organism evidence="4 5">
    <name type="scientific">Mycolicibacterium hodleri</name>
    <dbReference type="NCBI Taxonomy" id="49897"/>
    <lineage>
        <taxon>Bacteria</taxon>
        <taxon>Bacillati</taxon>
        <taxon>Actinomycetota</taxon>
        <taxon>Actinomycetes</taxon>
        <taxon>Mycobacteriales</taxon>
        <taxon>Mycobacteriaceae</taxon>
        <taxon>Mycolicibacterium</taxon>
    </lineage>
</organism>
<feature type="transmembrane region" description="Helical" evidence="2">
    <location>
        <begin position="86"/>
        <end position="106"/>
    </location>
</feature>